<dbReference type="AlphaFoldDB" id="X1LBY7"/>
<gene>
    <name evidence="1" type="ORF">S06H3_02040</name>
</gene>
<sequence length="115" mass="13094">MTESCKIHTVNPKHWHIFHDLYLKEKGEIGYKAIPSGSETPMNLKIYFEPREVEGGYECLCGVDLPTSFYSRDTGTTYIKETIDTYFRIYPLKGLNLFVIFGPRGTSSYVVSALA</sequence>
<evidence type="ECO:0000313" key="1">
    <source>
        <dbReference type="EMBL" id="GAH99934.1"/>
    </source>
</evidence>
<dbReference type="EMBL" id="BARV01000561">
    <property type="protein sequence ID" value="GAH99934.1"/>
    <property type="molecule type" value="Genomic_DNA"/>
</dbReference>
<comment type="caution">
    <text evidence="1">The sequence shown here is derived from an EMBL/GenBank/DDBJ whole genome shotgun (WGS) entry which is preliminary data.</text>
</comment>
<feature type="non-terminal residue" evidence="1">
    <location>
        <position position="115"/>
    </location>
</feature>
<protein>
    <submittedName>
        <fullName evidence="1">Uncharacterized protein</fullName>
    </submittedName>
</protein>
<name>X1LBY7_9ZZZZ</name>
<accession>X1LBY7</accession>
<organism evidence="1">
    <name type="scientific">marine sediment metagenome</name>
    <dbReference type="NCBI Taxonomy" id="412755"/>
    <lineage>
        <taxon>unclassified sequences</taxon>
        <taxon>metagenomes</taxon>
        <taxon>ecological metagenomes</taxon>
    </lineage>
</organism>
<reference evidence="1" key="1">
    <citation type="journal article" date="2014" name="Front. Microbiol.">
        <title>High frequency of phylogenetically diverse reductive dehalogenase-homologous genes in deep subseafloor sedimentary metagenomes.</title>
        <authorList>
            <person name="Kawai M."/>
            <person name="Futagami T."/>
            <person name="Toyoda A."/>
            <person name="Takaki Y."/>
            <person name="Nishi S."/>
            <person name="Hori S."/>
            <person name="Arai W."/>
            <person name="Tsubouchi T."/>
            <person name="Morono Y."/>
            <person name="Uchiyama I."/>
            <person name="Ito T."/>
            <person name="Fujiyama A."/>
            <person name="Inagaki F."/>
            <person name="Takami H."/>
        </authorList>
    </citation>
    <scope>NUCLEOTIDE SEQUENCE</scope>
    <source>
        <strain evidence="1">Expedition CK06-06</strain>
    </source>
</reference>
<proteinExistence type="predicted"/>